<dbReference type="Proteomes" id="UP001497535">
    <property type="component" value="Unassembled WGS sequence"/>
</dbReference>
<reference evidence="1" key="1">
    <citation type="submission" date="2023-11" db="EMBL/GenBank/DDBJ databases">
        <authorList>
            <person name="Poullet M."/>
        </authorList>
    </citation>
    <scope>NUCLEOTIDE SEQUENCE</scope>
    <source>
        <strain evidence="1">E1834</strain>
    </source>
</reference>
<dbReference type="EMBL" id="CAVMJV010000080">
    <property type="protein sequence ID" value="CAK5090092.1"/>
    <property type="molecule type" value="Genomic_DNA"/>
</dbReference>
<gene>
    <name evidence="1" type="ORF">MENTE1834_LOCUS37860</name>
</gene>
<keyword evidence="2" id="KW-1185">Reference proteome</keyword>
<evidence type="ECO:0000313" key="2">
    <source>
        <dbReference type="Proteomes" id="UP001497535"/>
    </source>
</evidence>
<sequence length="43" mass="4727">MPKILDTAQKARPGSRAAITAQSHNLLENFWPLSILVPISLAR</sequence>
<evidence type="ECO:0000313" key="1">
    <source>
        <dbReference type="EMBL" id="CAK5090092.1"/>
    </source>
</evidence>
<proteinExistence type="predicted"/>
<name>A0ACB1AEY6_MELEN</name>
<organism evidence="1 2">
    <name type="scientific">Meloidogyne enterolobii</name>
    <name type="common">Root-knot nematode worm</name>
    <name type="synonym">Meloidogyne mayaguensis</name>
    <dbReference type="NCBI Taxonomy" id="390850"/>
    <lineage>
        <taxon>Eukaryota</taxon>
        <taxon>Metazoa</taxon>
        <taxon>Ecdysozoa</taxon>
        <taxon>Nematoda</taxon>
        <taxon>Chromadorea</taxon>
        <taxon>Rhabditida</taxon>
        <taxon>Tylenchina</taxon>
        <taxon>Tylenchomorpha</taxon>
        <taxon>Tylenchoidea</taxon>
        <taxon>Meloidogynidae</taxon>
        <taxon>Meloidogyninae</taxon>
        <taxon>Meloidogyne</taxon>
    </lineage>
</organism>
<accession>A0ACB1AEY6</accession>
<comment type="caution">
    <text evidence="1">The sequence shown here is derived from an EMBL/GenBank/DDBJ whole genome shotgun (WGS) entry which is preliminary data.</text>
</comment>
<protein>
    <submittedName>
        <fullName evidence="1">Uncharacterized protein</fullName>
    </submittedName>
</protein>